<reference evidence="8" key="1">
    <citation type="journal article" date="2019" name="Mol. Phylogenet. Evol.">
        <title>Reassessment of the classification of bryopsidales (chlorophyta) based on chloroplast phylogenomic analyses.</title>
        <authorList>
            <person name="Cremen M.C."/>
            <person name="Leliaert F."/>
            <person name="West J."/>
            <person name="Lam D.W."/>
            <person name="Shimada S."/>
            <person name="Lopez-Bautista J.M."/>
            <person name="Verbruggen H."/>
        </authorList>
    </citation>
    <scope>NUCLEOTIDE SEQUENCE</scope>
</reference>
<evidence type="ECO:0000256" key="2">
    <source>
        <dbReference type="ARBA" id="ARBA00022980"/>
    </source>
</evidence>
<dbReference type="EMBL" id="KT946603">
    <property type="protein sequence ID" value="ANJ70855.1"/>
    <property type="molecule type" value="Genomic_DNA"/>
</dbReference>
<dbReference type="PROSITE" id="PS00701">
    <property type="entry name" value="RIBOSOMAL_L16_2"/>
    <property type="match status" value="1"/>
</dbReference>
<name>A0A1I9LKJ4_9CHLO</name>
<dbReference type="GO" id="GO:0019843">
    <property type="term" value="F:rRNA binding"/>
    <property type="evidence" value="ECO:0007669"/>
    <property type="project" value="InterPro"/>
</dbReference>
<dbReference type="GO" id="GO:0003735">
    <property type="term" value="F:structural constituent of ribosome"/>
    <property type="evidence" value="ECO:0007669"/>
    <property type="project" value="InterPro"/>
</dbReference>
<geneLocation type="chloroplast" evidence="8"/>
<keyword evidence="3 4" id="KW-0687">Ribonucleoprotein</keyword>
<sequence>MLQPKKTKFRKNHRGRLKGTTTKGNHIAFGHFALKSLEPYWLTARQIEAARRVITRYTKRNGKLWIRIFPDKVITKRAAETRMGSGKGTPEFWVAVVKPGKILYELKNVSFRIAKKALVSASFKLPIRTQFISVKY</sequence>
<dbReference type="GO" id="GO:0009507">
    <property type="term" value="C:chloroplast"/>
    <property type="evidence" value="ECO:0007669"/>
    <property type="project" value="UniProtKB-SubCell"/>
</dbReference>
<dbReference type="GO" id="GO:0032543">
    <property type="term" value="P:mitochondrial translation"/>
    <property type="evidence" value="ECO:0007669"/>
    <property type="project" value="TreeGrafter"/>
</dbReference>
<gene>
    <name evidence="4 8" type="primary">rpl16</name>
</gene>
<evidence type="ECO:0000256" key="4">
    <source>
        <dbReference type="HAMAP-Rule" id="MF_01342"/>
    </source>
</evidence>
<evidence type="ECO:0000256" key="7">
    <source>
        <dbReference type="SAM" id="MobiDB-lite"/>
    </source>
</evidence>
<dbReference type="PANTHER" id="PTHR12220">
    <property type="entry name" value="50S/60S RIBOSOMAL PROTEIN L16"/>
    <property type="match status" value="1"/>
</dbReference>
<dbReference type="FunFam" id="3.90.1170.10:FF:000001">
    <property type="entry name" value="50S ribosomal protein L16"/>
    <property type="match status" value="1"/>
</dbReference>
<dbReference type="PANTHER" id="PTHR12220:SF13">
    <property type="entry name" value="LARGE RIBOSOMAL SUBUNIT PROTEIN UL16M"/>
    <property type="match status" value="1"/>
</dbReference>
<dbReference type="HAMAP" id="MF_01342">
    <property type="entry name" value="Ribosomal_uL16"/>
    <property type="match status" value="1"/>
</dbReference>
<keyword evidence="6 8" id="KW-0150">Chloroplast</keyword>
<dbReference type="SUPFAM" id="SSF54686">
    <property type="entry name" value="Ribosomal protein L16p/L10e"/>
    <property type="match status" value="1"/>
</dbReference>
<keyword evidence="2 4" id="KW-0689">Ribosomal protein</keyword>
<dbReference type="GO" id="GO:0005762">
    <property type="term" value="C:mitochondrial large ribosomal subunit"/>
    <property type="evidence" value="ECO:0007669"/>
    <property type="project" value="TreeGrafter"/>
</dbReference>
<feature type="region of interest" description="Disordered" evidence="7">
    <location>
        <begin position="1"/>
        <end position="20"/>
    </location>
</feature>
<dbReference type="PROSITE" id="PS00586">
    <property type="entry name" value="RIBOSOMAL_L16_1"/>
    <property type="match status" value="1"/>
</dbReference>
<dbReference type="InterPro" id="IPR020798">
    <property type="entry name" value="Ribosomal_uL16_CS"/>
</dbReference>
<dbReference type="NCBIfam" id="TIGR01164">
    <property type="entry name" value="rplP_bact"/>
    <property type="match status" value="1"/>
</dbReference>
<dbReference type="AlphaFoldDB" id="A0A1I9LKJ4"/>
<dbReference type="GeneID" id="30512030"/>
<dbReference type="InterPro" id="IPR047873">
    <property type="entry name" value="Ribosomal_uL16"/>
</dbReference>
<comment type="subcellular location">
    <subcellularLocation>
        <location evidence="4 6">Plastid</location>
        <location evidence="4 6">Chloroplast</location>
    </subcellularLocation>
</comment>
<proteinExistence type="inferred from homology"/>
<keyword evidence="6 8" id="KW-0934">Plastid</keyword>
<dbReference type="PRINTS" id="PR00060">
    <property type="entry name" value="RIBOSOMALL16"/>
</dbReference>
<comment type="subunit">
    <text evidence="4 6">Part of the 50S ribosomal subunit.</text>
</comment>
<dbReference type="Gene3D" id="3.90.1170.10">
    <property type="entry name" value="Ribosomal protein L10e/L16"/>
    <property type="match status" value="1"/>
</dbReference>
<evidence type="ECO:0000256" key="1">
    <source>
        <dbReference type="ARBA" id="ARBA00008931"/>
    </source>
</evidence>
<organism evidence="8">
    <name type="scientific">Codium simulans</name>
    <dbReference type="NCBI Taxonomy" id="589376"/>
    <lineage>
        <taxon>Eukaryota</taxon>
        <taxon>Viridiplantae</taxon>
        <taxon>Chlorophyta</taxon>
        <taxon>core chlorophytes</taxon>
        <taxon>Ulvophyceae</taxon>
        <taxon>TCBD clade</taxon>
        <taxon>Bryopsidales</taxon>
        <taxon>Bryopsidineae</taxon>
        <taxon>Codiaceae</taxon>
        <taxon>Codium</taxon>
    </lineage>
</organism>
<protein>
    <recommendedName>
        <fullName evidence="4">Large ribosomal subunit protein uL16c</fullName>
    </recommendedName>
</protein>
<accession>A0A1I9LKJ4</accession>
<comment type="similarity">
    <text evidence="1 4 5">Belongs to the universal ribosomal protein uL16 family.</text>
</comment>
<dbReference type="Pfam" id="PF00252">
    <property type="entry name" value="Ribosomal_L16"/>
    <property type="match status" value="1"/>
</dbReference>
<dbReference type="InterPro" id="IPR000114">
    <property type="entry name" value="Ribosomal_uL16_bact-type"/>
</dbReference>
<dbReference type="CDD" id="cd01433">
    <property type="entry name" value="Ribosomal_L16_L10e"/>
    <property type="match status" value="1"/>
</dbReference>
<feature type="compositionally biased region" description="Basic residues" evidence="7">
    <location>
        <begin position="1"/>
        <end position="17"/>
    </location>
</feature>
<evidence type="ECO:0000313" key="8">
    <source>
        <dbReference type="EMBL" id="ANJ70855.1"/>
    </source>
</evidence>
<dbReference type="InterPro" id="IPR016180">
    <property type="entry name" value="Ribosomal_uL16_dom"/>
</dbReference>
<evidence type="ECO:0000256" key="3">
    <source>
        <dbReference type="ARBA" id="ARBA00023274"/>
    </source>
</evidence>
<evidence type="ECO:0000256" key="5">
    <source>
        <dbReference type="RuleBase" id="RU004413"/>
    </source>
</evidence>
<evidence type="ECO:0000256" key="6">
    <source>
        <dbReference type="RuleBase" id="RU004415"/>
    </source>
</evidence>
<dbReference type="InterPro" id="IPR036920">
    <property type="entry name" value="Ribosomal_uL16_sf"/>
</dbReference>
<dbReference type="RefSeq" id="YP_009326919.1">
    <property type="nucleotide sequence ID" value="NC_032043.1"/>
</dbReference>